<dbReference type="PROSITE" id="PS51198">
    <property type="entry name" value="UVRD_HELICASE_ATP_BIND"/>
    <property type="match status" value="1"/>
</dbReference>
<feature type="domain" description="UvrD-like helicase C-terminal" evidence="13">
    <location>
        <begin position="287"/>
        <end position="553"/>
    </location>
</feature>
<dbReference type="STRING" id="1798480.A2851_05275"/>
<dbReference type="PANTHER" id="PTHR11070:SF2">
    <property type="entry name" value="ATP-DEPENDENT DNA HELICASE SRS2"/>
    <property type="match status" value="1"/>
</dbReference>
<dbReference type="GO" id="GO:0005524">
    <property type="term" value="F:ATP binding"/>
    <property type="evidence" value="ECO:0007669"/>
    <property type="project" value="UniProtKB-UniRule"/>
</dbReference>
<feature type="binding site" evidence="11">
    <location>
        <begin position="31"/>
        <end position="38"/>
    </location>
    <ligand>
        <name>ATP</name>
        <dbReference type="ChEBI" id="CHEBI:30616"/>
    </ligand>
</feature>
<evidence type="ECO:0000256" key="9">
    <source>
        <dbReference type="ARBA" id="ARBA00034808"/>
    </source>
</evidence>
<dbReference type="Pfam" id="PF13361">
    <property type="entry name" value="UvrD_C"/>
    <property type="match status" value="1"/>
</dbReference>
<dbReference type="InterPro" id="IPR014017">
    <property type="entry name" value="DNA_helicase_UvrD-like_C"/>
</dbReference>
<dbReference type="InterPro" id="IPR000212">
    <property type="entry name" value="DNA_helicase_UvrD/REP"/>
</dbReference>
<evidence type="ECO:0000256" key="6">
    <source>
        <dbReference type="ARBA" id="ARBA00023125"/>
    </source>
</evidence>
<evidence type="ECO:0000256" key="2">
    <source>
        <dbReference type="ARBA" id="ARBA00022741"/>
    </source>
</evidence>
<feature type="domain" description="UvrD-like helicase ATP-binding" evidence="12">
    <location>
        <begin position="10"/>
        <end position="286"/>
    </location>
</feature>
<dbReference type="SUPFAM" id="SSF52540">
    <property type="entry name" value="P-loop containing nucleoside triphosphate hydrolases"/>
    <property type="match status" value="1"/>
</dbReference>
<dbReference type="InterPro" id="IPR013986">
    <property type="entry name" value="DExx_box_DNA_helicase_dom_sf"/>
</dbReference>
<comment type="caution">
    <text evidence="14">The sequence shown here is derived from an EMBL/GenBank/DDBJ whole genome shotgun (WGS) entry which is preliminary data.</text>
</comment>
<dbReference type="GO" id="GO:0005829">
    <property type="term" value="C:cytosol"/>
    <property type="evidence" value="ECO:0007669"/>
    <property type="project" value="TreeGrafter"/>
</dbReference>
<sequence length="646" mass="73198">MASNGVSSLDDLNERQREAALHTDGPLLIVAGAGAGKTKTITHRIIHLIESGVPAHRILAVTFTNKAAGEMRERVRALIPAGKNIPLLTTFHSLGVRILREFHLEAGIPRGFSIWDRDDSMRTLRRSLEADKVESIPPRAALAVISREKGKGLSAGEFEVGARNFRERIIAKAWRNYEKALHDEGALDFDDLLLRTLTLLRAHAGVRDLLQNRWTHITIDEYQDTNAAQYEIARLLAAPENNLCVVGDLDQAIYTWRQARLENLLEFEEVFPNTKVVTLEQNYRSTRTILAAANSIIEKNLRRKPKVLFTENPTGEPLSLYGAQNEIDEAWFVATKCQELIEKGMSAGGGSASGGKASEVAVLYRENFQSRALEEAFLHFNLPYRVIGTRFFERKEVKDLLSYLRAAWNPKSRIDLARAASTPSRGIGKVTLEKMLMNADHVLARAARAKVQGFRDTLTHIRKALETLPASDAVRYALEASGMEKMYKNDKEEGHERLENIRELVNFATRFDYAAPPEGIEQLLEEAALQSDQDELREEMEAISLMTVHASKGLEFDAVFITGLEQGLFPSMHESDEMRDPEEERRLFYVALTRARKRLFLSYASERMKYGSREHTLPSEFLDDIDQRLMEYAQPEKKEYEEETIR</sequence>
<dbReference type="Gene3D" id="3.40.50.300">
    <property type="entry name" value="P-loop containing nucleotide triphosphate hydrolases"/>
    <property type="match status" value="2"/>
</dbReference>
<accession>A0A1F6CTJ6</accession>
<keyword evidence="4 11" id="KW-0347">Helicase</keyword>
<keyword evidence="6" id="KW-0238">DNA-binding</keyword>
<keyword evidence="3 11" id="KW-0378">Hydrolase</keyword>
<dbReference type="InterPro" id="IPR027417">
    <property type="entry name" value="P-loop_NTPase"/>
</dbReference>
<dbReference type="PANTHER" id="PTHR11070">
    <property type="entry name" value="UVRD / RECB / PCRA DNA HELICASE FAMILY MEMBER"/>
    <property type="match status" value="1"/>
</dbReference>
<dbReference type="InterPro" id="IPR014016">
    <property type="entry name" value="UvrD-like_ATP-bd"/>
</dbReference>
<evidence type="ECO:0000256" key="7">
    <source>
        <dbReference type="ARBA" id="ARBA00023235"/>
    </source>
</evidence>
<organism evidence="14 15">
    <name type="scientific">Candidatus Kaiserbacteria bacterium RIFCSPHIGHO2_01_FULL_53_29</name>
    <dbReference type="NCBI Taxonomy" id="1798480"/>
    <lineage>
        <taxon>Bacteria</taxon>
        <taxon>Candidatus Kaiseribacteriota</taxon>
    </lineage>
</organism>
<proteinExistence type="inferred from homology"/>
<name>A0A1F6CTJ6_9BACT</name>
<evidence type="ECO:0000256" key="1">
    <source>
        <dbReference type="ARBA" id="ARBA00009922"/>
    </source>
</evidence>
<dbReference type="CDD" id="cd18807">
    <property type="entry name" value="SF1_C_UvrD"/>
    <property type="match status" value="1"/>
</dbReference>
<protein>
    <recommendedName>
        <fullName evidence="9">DNA 3'-5' helicase</fullName>
        <ecNumber evidence="9">5.6.2.4</ecNumber>
    </recommendedName>
</protein>
<comment type="similarity">
    <text evidence="1">Belongs to the helicase family. UvrD subfamily.</text>
</comment>
<reference evidence="14 15" key="1">
    <citation type="journal article" date="2016" name="Nat. Commun.">
        <title>Thousands of microbial genomes shed light on interconnected biogeochemical processes in an aquifer system.</title>
        <authorList>
            <person name="Anantharaman K."/>
            <person name="Brown C.T."/>
            <person name="Hug L.A."/>
            <person name="Sharon I."/>
            <person name="Castelle C.J."/>
            <person name="Probst A.J."/>
            <person name="Thomas B.C."/>
            <person name="Singh A."/>
            <person name="Wilkins M.J."/>
            <person name="Karaoz U."/>
            <person name="Brodie E.L."/>
            <person name="Williams K.H."/>
            <person name="Hubbard S.S."/>
            <person name="Banfield J.F."/>
        </authorList>
    </citation>
    <scope>NUCLEOTIDE SEQUENCE [LARGE SCALE GENOMIC DNA]</scope>
</reference>
<dbReference type="GO" id="GO:0000725">
    <property type="term" value="P:recombinational repair"/>
    <property type="evidence" value="ECO:0007669"/>
    <property type="project" value="TreeGrafter"/>
</dbReference>
<dbReference type="GO" id="GO:0043138">
    <property type="term" value="F:3'-5' DNA helicase activity"/>
    <property type="evidence" value="ECO:0007669"/>
    <property type="project" value="UniProtKB-EC"/>
</dbReference>
<evidence type="ECO:0000259" key="13">
    <source>
        <dbReference type="PROSITE" id="PS51217"/>
    </source>
</evidence>
<evidence type="ECO:0000256" key="8">
    <source>
        <dbReference type="ARBA" id="ARBA00034617"/>
    </source>
</evidence>
<evidence type="ECO:0000256" key="11">
    <source>
        <dbReference type="PROSITE-ProRule" id="PRU00560"/>
    </source>
</evidence>
<keyword evidence="2 11" id="KW-0547">Nucleotide-binding</keyword>
<dbReference type="PROSITE" id="PS51217">
    <property type="entry name" value="UVRD_HELICASE_CTER"/>
    <property type="match status" value="1"/>
</dbReference>
<dbReference type="EC" id="5.6.2.4" evidence="9"/>
<dbReference type="AlphaFoldDB" id="A0A1F6CTJ6"/>
<evidence type="ECO:0000256" key="10">
    <source>
        <dbReference type="ARBA" id="ARBA00048988"/>
    </source>
</evidence>
<evidence type="ECO:0000256" key="3">
    <source>
        <dbReference type="ARBA" id="ARBA00022801"/>
    </source>
</evidence>
<dbReference type="GO" id="GO:0033202">
    <property type="term" value="C:DNA helicase complex"/>
    <property type="evidence" value="ECO:0007669"/>
    <property type="project" value="TreeGrafter"/>
</dbReference>
<evidence type="ECO:0000256" key="5">
    <source>
        <dbReference type="ARBA" id="ARBA00022840"/>
    </source>
</evidence>
<comment type="catalytic activity">
    <reaction evidence="10">
        <text>ATP + H2O = ADP + phosphate + H(+)</text>
        <dbReference type="Rhea" id="RHEA:13065"/>
        <dbReference type="ChEBI" id="CHEBI:15377"/>
        <dbReference type="ChEBI" id="CHEBI:15378"/>
        <dbReference type="ChEBI" id="CHEBI:30616"/>
        <dbReference type="ChEBI" id="CHEBI:43474"/>
        <dbReference type="ChEBI" id="CHEBI:456216"/>
        <dbReference type="EC" id="5.6.2.4"/>
    </reaction>
</comment>
<evidence type="ECO:0000256" key="4">
    <source>
        <dbReference type="ARBA" id="ARBA00022806"/>
    </source>
</evidence>
<dbReference type="Gene3D" id="1.10.486.10">
    <property type="entry name" value="PCRA, domain 4"/>
    <property type="match status" value="1"/>
</dbReference>
<dbReference type="Pfam" id="PF00580">
    <property type="entry name" value="UvrD-helicase"/>
    <property type="match status" value="1"/>
</dbReference>
<keyword evidence="5 11" id="KW-0067">ATP-binding</keyword>
<evidence type="ECO:0000259" key="12">
    <source>
        <dbReference type="PROSITE" id="PS51198"/>
    </source>
</evidence>
<dbReference type="CDD" id="cd17932">
    <property type="entry name" value="DEXQc_UvrD"/>
    <property type="match status" value="1"/>
</dbReference>
<comment type="catalytic activity">
    <reaction evidence="8">
        <text>Couples ATP hydrolysis with the unwinding of duplex DNA by translocating in the 3'-5' direction.</text>
        <dbReference type="EC" id="5.6.2.4"/>
    </reaction>
</comment>
<dbReference type="GO" id="GO:0016887">
    <property type="term" value="F:ATP hydrolysis activity"/>
    <property type="evidence" value="ECO:0007669"/>
    <property type="project" value="RHEA"/>
</dbReference>
<dbReference type="GO" id="GO:0003677">
    <property type="term" value="F:DNA binding"/>
    <property type="evidence" value="ECO:0007669"/>
    <property type="project" value="UniProtKB-KW"/>
</dbReference>
<dbReference type="Gene3D" id="1.10.10.160">
    <property type="match status" value="1"/>
</dbReference>
<keyword evidence="7" id="KW-0413">Isomerase</keyword>
<dbReference type="EMBL" id="MFKT01000029">
    <property type="protein sequence ID" value="OGG52427.1"/>
    <property type="molecule type" value="Genomic_DNA"/>
</dbReference>
<dbReference type="Proteomes" id="UP000176863">
    <property type="component" value="Unassembled WGS sequence"/>
</dbReference>
<gene>
    <name evidence="14" type="ORF">A2851_05275</name>
</gene>
<evidence type="ECO:0000313" key="15">
    <source>
        <dbReference type="Proteomes" id="UP000176863"/>
    </source>
</evidence>
<evidence type="ECO:0000313" key="14">
    <source>
        <dbReference type="EMBL" id="OGG52427.1"/>
    </source>
</evidence>